<feature type="region of interest" description="Disordered" evidence="10">
    <location>
        <begin position="169"/>
        <end position="232"/>
    </location>
</feature>
<evidence type="ECO:0000256" key="7">
    <source>
        <dbReference type="ARBA" id="ARBA00023125"/>
    </source>
</evidence>
<feature type="domain" description="Replication factor-A protein 1 N-terminal" evidence="12">
    <location>
        <begin position="6"/>
        <end position="112"/>
    </location>
</feature>
<dbReference type="AlphaFoldDB" id="A0A2V0P1C3"/>
<dbReference type="OrthoDB" id="1751331at2759"/>
<feature type="domain" description="OB" evidence="11">
    <location>
        <begin position="275"/>
        <end position="350"/>
    </location>
</feature>
<evidence type="ECO:0000259" key="11">
    <source>
        <dbReference type="Pfam" id="PF01336"/>
    </source>
</evidence>
<dbReference type="STRING" id="307507.A0A2V0P1C3"/>
<accession>A0A2V0P1C3</accession>
<dbReference type="Proteomes" id="UP000247498">
    <property type="component" value="Unassembled WGS sequence"/>
</dbReference>
<feature type="compositionally biased region" description="Gly residues" evidence="10">
    <location>
        <begin position="559"/>
        <end position="584"/>
    </location>
</feature>
<dbReference type="InterPro" id="IPR007199">
    <property type="entry name" value="Rep_factor-A_N"/>
</dbReference>
<evidence type="ECO:0000256" key="5">
    <source>
        <dbReference type="ARBA" id="ARBA00022771"/>
    </source>
</evidence>
<feature type="domain" description="Replication protein A OB" evidence="13">
    <location>
        <begin position="382"/>
        <end position="486"/>
    </location>
</feature>
<evidence type="ECO:0000256" key="10">
    <source>
        <dbReference type="SAM" id="MobiDB-lite"/>
    </source>
</evidence>
<dbReference type="PANTHER" id="PTHR47165:SF4">
    <property type="entry name" value="OS03G0429900 PROTEIN"/>
    <property type="match status" value="1"/>
</dbReference>
<keyword evidence="5" id="KW-0863">Zinc-finger</keyword>
<sequence length="608" mass="61155">MEPQLSAGCLHAAITSEIPACPVLLQVLDVQRVQPKGEGASNQSRIKLIVSDGIHKCVALLASQLKDLADSGKLQVGAIIEVQELVGNKQLQATATGSTGIAKKLLIILGLDVRGCYQNIIGNPQNVPDAPPDGGAHAVGAPPPAAGAGYGAPPPAAGGYGAPPPAAPLGGGYGAPPPLQHQQPPGGYGAGAGAPLGGGYGAPPPGAFGGPPPAAAAGGPPRPLGGGYGAPPAGFGGPGGAAGVGGPVARAEEVRVVPISSLNPYQGRWTIKARCTHKGDVRTYNNARGGGRMFSFDLLDKDGGEIRATAWNDQVDAFMNVVQPGGVYLLSKGSLKPKNARFNSTRHDFEIFLERSSTLVAVEEGDCEAAAIPRIQYNFTKLHDIERIAAGGVVDVIGVVYQVNPAQRITRRDGTDTDKRSIQLKDDSGAAIELTLWDKHVVSPGQDLEEALGGAGRFPVLAVKGVRVGDFNGKNLSTLGSSTVSIQRVSPLDFVAESRTLVEQIQKLAGGQPIYGAPASAGAGAPAAGAFGAQRPAAAPAAPAGGYGGGGGYGGQPAWNGGGAAGGGGGWQGQPANGGGGGYGAPPPQQQQQPAPQQAQQVFNAGWV</sequence>
<evidence type="ECO:0000256" key="1">
    <source>
        <dbReference type="ARBA" id="ARBA00004123"/>
    </source>
</evidence>
<dbReference type="GO" id="GO:0003677">
    <property type="term" value="F:DNA binding"/>
    <property type="evidence" value="ECO:0007669"/>
    <property type="project" value="UniProtKB-KW"/>
</dbReference>
<dbReference type="InterPro" id="IPR004365">
    <property type="entry name" value="NA-bd_OB_tRNA"/>
</dbReference>
<evidence type="ECO:0000256" key="9">
    <source>
        <dbReference type="ARBA" id="ARBA00023242"/>
    </source>
</evidence>
<dbReference type="GO" id="GO:0006310">
    <property type="term" value="P:DNA recombination"/>
    <property type="evidence" value="ECO:0007669"/>
    <property type="project" value="UniProtKB-KW"/>
</dbReference>
<gene>
    <name evidence="14" type="ORF">Rsub_06407</name>
</gene>
<dbReference type="InParanoid" id="A0A2V0P1C3"/>
<dbReference type="Gene3D" id="2.40.50.140">
    <property type="entry name" value="Nucleic acid-binding proteins"/>
    <property type="match status" value="3"/>
</dbReference>
<feature type="compositionally biased region" description="Pro residues" evidence="10">
    <location>
        <begin position="202"/>
        <end position="214"/>
    </location>
</feature>
<dbReference type="FunFam" id="2.40.50.140:FF:000064">
    <property type="entry name" value="Replication protein A subunit"/>
    <property type="match status" value="1"/>
</dbReference>
<protein>
    <submittedName>
        <fullName evidence="14">Replication A 70 kDa DNA-binding subunit A</fullName>
    </submittedName>
</protein>
<evidence type="ECO:0000313" key="14">
    <source>
        <dbReference type="EMBL" id="GBF93369.1"/>
    </source>
</evidence>
<feature type="compositionally biased region" description="Gly residues" evidence="10">
    <location>
        <begin position="186"/>
        <end position="201"/>
    </location>
</feature>
<evidence type="ECO:0000256" key="8">
    <source>
        <dbReference type="ARBA" id="ARBA00023172"/>
    </source>
</evidence>
<evidence type="ECO:0000256" key="2">
    <source>
        <dbReference type="ARBA" id="ARBA00005690"/>
    </source>
</evidence>
<dbReference type="GO" id="GO:0005634">
    <property type="term" value="C:nucleus"/>
    <property type="evidence" value="ECO:0007669"/>
    <property type="project" value="UniProtKB-SubCell"/>
</dbReference>
<keyword evidence="4" id="KW-0479">Metal-binding</keyword>
<keyword evidence="3" id="KW-0235">DNA replication</keyword>
<comment type="similarity">
    <text evidence="2">Belongs to the replication factor A protein 1 family.</text>
</comment>
<evidence type="ECO:0000256" key="6">
    <source>
        <dbReference type="ARBA" id="ARBA00022833"/>
    </source>
</evidence>
<proteinExistence type="inferred from homology"/>
<name>A0A2V0P1C3_9CHLO</name>
<comment type="subcellular location">
    <subcellularLocation>
        <location evidence="1">Nucleus</location>
    </subcellularLocation>
</comment>
<feature type="compositionally biased region" description="Low complexity" evidence="10">
    <location>
        <begin position="590"/>
        <end position="601"/>
    </location>
</feature>
<dbReference type="FunCoup" id="A0A2V0P1C3">
    <property type="interactions" value="2060"/>
</dbReference>
<keyword evidence="9" id="KW-0539">Nucleus</keyword>
<dbReference type="SUPFAM" id="SSF50249">
    <property type="entry name" value="Nucleic acid-binding proteins"/>
    <property type="match status" value="3"/>
</dbReference>
<keyword evidence="7 14" id="KW-0238">DNA-binding</keyword>
<dbReference type="InterPro" id="IPR012340">
    <property type="entry name" value="NA-bd_OB-fold"/>
</dbReference>
<dbReference type="GO" id="GO:0008270">
    <property type="term" value="F:zinc ion binding"/>
    <property type="evidence" value="ECO:0007669"/>
    <property type="project" value="UniProtKB-KW"/>
</dbReference>
<dbReference type="Pfam" id="PF16900">
    <property type="entry name" value="REPA_OB_2"/>
    <property type="match status" value="1"/>
</dbReference>
<keyword evidence="15" id="KW-1185">Reference proteome</keyword>
<evidence type="ECO:0000313" key="15">
    <source>
        <dbReference type="Proteomes" id="UP000247498"/>
    </source>
</evidence>
<dbReference type="CDD" id="cd04474">
    <property type="entry name" value="RPA1_DBD_A"/>
    <property type="match status" value="1"/>
</dbReference>
<evidence type="ECO:0000259" key="12">
    <source>
        <dbReference type="Pfam" id="PF04057"/>
    </source>
</evidence>
<dbReference type="EMBL" id="BDRX01000040">
    <property type="protein sequence ID" value="GBF93369.1"/>
    <property type="molecule type" value="Genomic_DNA"/>
</dbReference>
<dbReference type="CDD" id="cd04475">
    <property type="entry name" value="RPA1_DBD_B"/>
    <property type="match status" value="1"/>
</dbReference>
<comment type="caution">
    <text evidence="14">The sequence shown here is derived from an EMBL/GenBank/DDBJ whole genome shotgun (WGS) entry which is preliminary data.</text>
</comment>
<keyword evidence="6" id="KW-0862">Zinc</keyword>
<dbReference type="InterPro" id="IPR031657">
    <property type="entry name" value="REPA_OB_2"/>
</dbReference>
<evidence type="ECO:0000256" key="4">
    <source>
        <dbReference type="ARBA" id="ARBA00022723"/>
    </source>
</evidence>
<dbReference type="PANTHER" id="PTHR47165">
    <property type="entry name" value="OS03G0429900 PROTEIN"/>
    <property type="match status" value="1"/>
</dbReference>
<dbReference type="Pfam" id="PF04057">
    <property type="entry name" value="Rep-A_N"/>
    <property type="match status" value="1"/>
</dbReference>
<evidence type="ECO:0000259" key="13">
    <source>
        <dbReference type="Pfam" id="PF16900"/>
    </source>
</evidence>
<dbReference type="Pfam" id="PF01336">
    <property type="entry name" value="tRNA_anti-codon"/>
    <property type="match status" value="1"/>
</dbReference>
<keyword evidence="8" id="KW-0233">DNA recombination</keyword>
<reference evidence="14 15" key="1">
    <citation type="journal article" date="2018" name="Sci. Rep.">
        <title>Raphidocelis subcapitata (=Pseudokirchneriella subcapitata) provides an insight into genome evolution and environmental adaptations in the Sphaeropleales.</title>
        <authorList>
            <person name="Suzuki S."/>
            <person name="Yamaguchi H."/>
            <person name="Nakajima N."/>
            <person name="Kawachi M."/>
        </authorList>
    </citation>
    <scope>NUCLEOTIDE SEQUENCE [LARGE SCALE GENOMIC DNA]</scope>
    <source>
        <strain evidence="14 15">NIES-35</strain>
    </source>
</reference>
<feature type="region of interest" description="Disordered" evidence="10">
    <location>
        <begin position="559"/>
        <end position="608"/>
    </location>
</feature>
<organism evidence="14 15">
    <name type="scientific">Raphidocelis subcapitata</name>
    <dbReference type="NCBI Taxonomy" id="307507"/>
    <lineage>
        <taxon>Eukaryota</taxon>
        <taxon>Viridiplantae</taxon>
        <taxon>Chlorophyta</taxon>
        <taxon>core chlorophytes</taxon>
        <taxon>Chlorophyceae</taxon>
        <taxon>CS clade</taxon>
        <taxon>Sphaeropleales</taxon>
        <taxon>Selenastraceae</taxon>
        <taxon>Raphidocelis</taxon>
    </lineage>
</organism>
<dbReference type="GO" id="GO:0006260">
    <property type="term" value="P:DNA replication"/>
    <property type="evidence" value="ECO:0007669"/>
    <property type="project" value="UniProtKB-KW"/>
</dbReference>
<dbReference type="FunFam" id="2.40.50.140:FF:000041">
    <property type="entry name" value="Replication protein A subunit"/>
    <property type="match status" value="1"/>
</dbReference>
<evidence type="ECO:0000256" key="3">
    <source>
        <dbReference type="ARBA" id="ARBA00022705"/>
    </source>
</evidence>